<sequence length="317" mass="37274">MEDPKEAKYFPILLVQVKYDVEVKAKTKKEKDPNQLVFKGSMPCKLVNVLGTILEVHKKDQRLLIDDSTDTRVVEIPNFTEFQLESGISIDILGELKIVQGRFVIQAHKICVLEKYSEFLSKLYLILETQYYYFKDNLFPTMKEHEEDEEQASEVSFDDKSDDETESFKEEFFNFMLFNCDPDQKLTRANLEENEQYLRKAREILAKYATETTPKELLKDCINEMESKGFIDFIDHILHREVICSSRKTLRDFVYSIIDKYQRHIPFDHLLSEVQSKFPDKNYNASNISKVIDELIGRSLIFETLPNLFTAIRNDQI</sequence>
<proteinExistence type="predicted"/>
<reference evidence="1" key="1">
    <citation type="submission" date="2023-07" db="EMBL/GenBank/DDBJ databases">
        <authorList>
            <consortium name="AG Swart"/>
            <person name="Singh M."/>
            <person name="Singh A."/>
            <person name="Seah K."/>
            <person name="Emmerich C."/>
        </authorList>
    </citation>
    <scope>NUCLEOTIDE SEQUENCE</scope>
    <source>
        <strain evidence="1">DP1</strain>
    </source>
</reference>
<protein>
    <submittedName>
        <fullName evidence="1">Uncharacterized protein</fullName>
    </submittedName>
</protein>
<dbReference type="EMBL" id="CAMPGE010015863">
    <property type="protein sequence ID" value="CAI2374461.1"/>
    <property type="molecule type" value="Genomic_DNA"/>
</dbReference>
<dbReference type="Gene3D" id="2.40.50.140">
    <property type="entry name" value="Nucleic acid-binding proteins"/>
    <property type="match status" value="1"/>
</dbReference>
<dbReference type="Proteomes" id="UP001295684">
    <property type="component" value="Unassembled WGS sequence"/>
</dbReference>
<name>A0AAD1XKJ0_EUPCR</name>
<gene>
    <name evidence="1" type="ORF">ECRASSUSDP1_LOCUS15814</name>
</gene>
<evidence type="ECO:0000313" key="1">
    <source>
        <dbReference type="EMBL" id="CAI2374461.1"/>
    </source>
</evidence>
<accession>A0AAD1XKJ0</accession>
<keyword evidence="2" id="KW-1185">Reference proteome</keyword>
<comment type="caution">
    <text evidence="1">The sequence shown here is derived from an EMBL/GenBank/DDBJ whole genome shotgun (WGS) entry which is preliminary data.</text>
</comment>
<evidence type="ECO:0000313" key="2">
    <source>
        <dbReference type="Proteomes" id="UP001295684"/>
    </source>
</evidence>
<dbReference type="AlphaFoldDB" id="A0AAD1XKJ0"/>
<organism evidence="1 2">
    <name type="scientific">Euplotes crassus</name>
    <dbReference type="NCBI Taxonomy" id="5936"/>
    <lineage>
        <taxon>Eukaryota</taxon>
        <taxon>Sar</taxon>
        <taxon>Alveolata</taxon>
        <taxon>Ciliophora</taxon>
        <taxon>Intramacronucleata</taxon>
        <taxon>Spirotrichea</taxon>
        <taxon>Hypotrichia</taxon>
        <taxon>Euplotida</taxon>
        <taxon>Euplotidae</taxon>
        <taxon>Moneuplotes</taxon>
    </lineage>
</organism>
<dbReference type="InterPro" id="IPR012340">
    <property type="entry name" value="NA-bd_OB-fold"/>
</dbReference>